<proteinExistence type="predicted"/>
<dbReference type="Proteomes" id="UP001311232">
    <property type="component" value="Unassembled WGS sequence"/>
</dbReference>
<keyword evidence="3" id="KW-1185">Reference proteome</keyword>
<accession>A0AAV9S3T6</accession>
<evidence type="ECO:0000259" key="1">
    <source>
        <dbReference type="Pfam" id="PF09029"/>
    </source>
</evidence>
<evidence type="ECO:0000313" key="3">
    <source>
        <dbReference type="Proteomes" id="UP001311232"/>
    </source>
</evidence>
<organism evidence="2 3">
    <name type="scientific">Crenichthys baileyi</name>
    <name type="common">White River springfish</name>
    <dbReference type="NCBI Taxonomy" id="28760"/>
    <lineage>
        <taxon>Eukaryota</taxon>
        <taxon>Metazoa</taxon>
        <taxon>Chordata</taxon>
        <taxon>Craniata</taxon>
        <taxon>Vertebrata</taxon>
        <taxon>Euteleostomi</taxon>
        <taxon>Actinopterygii</taxon>
        <taxon>Neopterygii</taxon>
        <taxon>Teleostei</taxon>
        <taxon>Neoteleostei</taxon>
        <taxon>Acanthomorphata</taxon>
        <taxon>Ovalentaria</taxon>
        <taxon>Atherinomorphae</taxon>
        <taxon>Cyprinodontiformes</taxon>
        <taxon>Goodeidae</taxon>
        <taxon>Crenichthys</taxon>
    </lineage>
</organism>
<dbReference type="InterPro" id="IPR015118">
    <property type="entry name" value="5aminolev_synth_preseq"/>
</dbReference>
<comment type="caution">
    <text evidence="2">The sequence shown here is derived from an EMBL/GenBank/DDBJ whole genome shotgun (WGS) entry which is preliminary data.</text>
</comment>
<protein>
    <recommendedName>
        <fullName evidence="1">5-aminolevulinate synthase presequence domain-containing protein</fullName>
    </recommendedName>
</protein>
<feature type="domain" description="5-aminolevulinate synthase presequence" evidence="1">
    <location>
        <begin position="28"/>
        <end position="66"/>
    </location>
</feature>
<name>A0AAV9S3T6_9TELE</name>
<gene>
    <name evidence="2" type="ORF">CRENBAI_020585</name>
</gene>
<dbReference type="AlphaFoldDB" id="A0AAV9S3T6"/>
<dbReference type="GO" id="GO:0006778">
    <property type="term" value="P:porphyrin-containing compound metabolic process"/>
    <property type="evidence" value="ECO:0007669"/>
    <property type="project" value="InterPro"/>
</dbReference>
<dbReference type="EMBL" id="JAHHUM010000920">
    <property type="protein sequence ID" value="KAK5615886.1"/>
    <property type="molecule type" value="Genomic_DNA"/>
</dbReference>
<reference evidence="2 3" key="1">
    <citation type="submission" date="2021-06" db="EMBL/GenBank/DDBJ databases">
        <authorList>
            <person name="Palmer J.M."/>
        </authorList>
    </citation>
    <scope>NUCLEOTIDE SEQUENCE [LARGE SCALE GENOMIC DNA]</scope>
    <source>
        <strain evidence="2 3">MEX-2019</strain>
        <tissue evidence="2">Muscle</tissue>
    </source>
</reference>
<dbReference type="GO" id="GO:0030170">
    <property type="term" value="F:pyridoxal phosphate binding"/>
    <property type="evidence" value="ECO:0007669"/>
    <property type="project" value="InterPro"/>
</dbReference>
<dbReference type="GO" id="GO:0003870">
    <property type="term" value="F:5-aminolevulinate synthase activity"/>
    <property type="evidence" value="ECO:0007669"/>
    <property type="project" value="InterPro"/>
</dbReference>
<dbReference type="GO" id="GO:0005759">
    <property type="term" value="C:mitochondrial matrix"/>
    <property type="evidence" value="ECO:0007669"/>
    <property type="project" value="InterPro"/>
</dbReference>
<dbReference type="Pfam" id="PF09029">
    <property type="entry name" value="Preseq_ALAS"/>
    <property type="match status" value="1"/>
</dbReference>
<evidence type="ECO:0000313" key="2">
    <source>
        <dbReference type="EMBL" id="KAK5615886.1"/>
    </source>
</evidence>
<sequence>MPLPARRQHAGGSQGILHWEGELVQPNRKNQAVGSQFPLLAIEKVQNQNKFIREAWLELQEDVQEINTYHTDKETPL</sequence>